<comment type="similarity">
    <text evidence="1">Belongs to the DEAD box helicase family. DEAH subfamily.</text>
</comment>
<evidence type="ECO:0000256" key="6">
    <source>
        <dbReference type="ARBA" id="ARBA00022806"/>
    </source>
</evidence>
<dbReference type="GO" id="GO:0006397">
    <property type="term" value="P:mRNA processing"/>
    <property type="evidence" value="ECO:0007669"/>
    <property type="project" value="UniProtKB-KW"/>
</dbReference>
<evidence type="ECO:0000256" key="5">
    <source>
        <dbReference type="ARBA" id="ARBA00022801"/>
    </source>
</evidence>
<feature type="domain" description="Helicase C-terminal" evidence="10">
    <location>
        <begin position="273"/>
        <end position="435"/>
    </location>
</feature>
<evidence type="ECO:0000259" key="9">
    <source>
        <dbReference type="PROSITE" id="PS51192"/>
    </source>
</evidence>
<dbReference type="EC" id="3.6.4.13" evidence="2"/>
<dbReference type="Proteomes" id="UP001378960">
    <property type="component" value="Unassembled WGS sequence"/>
</dbReference>
<dbReference type="SMART" id="SM00487">
    <property type="entry name" value="DEXDc"/>
    <property type="match status" value="1"/>
</dbReference>
<dbReference type="Pfam" id="PF21010">
    <property type="entry name" value="HA2_C"/>
    <property type="match status" value="1"/>
</dbReference>
<keyword evidence="5" id="KW-0378">Hydrolase</keyword>
<dbReference type="PROSITE" id="PS00690">
    <property type="entry name" value="DEAH_ATP_HELICASE"/>
    <property type="match status" value="1"/>
</dbReference>
<keyword evidence="3" id="KW-0507">mRNA processing</keyword>
<name>A0AAV5QYJ7_PICKL</name>
<proteinExistence type="inferred from homology"/>
<dbReference type="AlphaFoldDB" id="A0AAV5QYJ7"/>
<dbReference type="GO" id="GO:0003724">
    <property type="term" value="F:RNA helicase activity"/>
    <property type="evidence" value="ECO:0007669"/>
    <property type="project" value="UniProtKB-EC"/>
</dbReference>
<reference evidence="11 12" key="1">
    <citation type="journal article" date="2023" name="Elife">
        <title>Identification of key yeast species and microbe-microbe interactions impacting larval growth of Drosophila in the wild.</title>
        <authorList>
            <person name="Mure A."/>
            <person name="Sugiura Y."/>
            <person name="Maeda R."/>
            <person name="Honda K."/>
            <person name="Sakurai N."/>
            <person name="Takahashi Y."/>
            <person name="Watada M."/>
            <person name="Katoh T."/>
            <person name="Gotoh A."/>
            <person name="Gotoh Y."/>
            <person name="Taniguchi I."/>
            <person name="Nakamura K."/>
            <person name="Hayashi T."/>
            <person name="Katayama T."/>
            <person name="Uemura T."/>
            <person name="Hattori Y."/>
        </authorList>
    </citation>
    <scope>NUCLEOTIDE SEQUENCE [LARGE SCALE GENOMIC DNA]</scope>
    <source>
        <strain evidence="11 12">PK-24</strain>
    </source>
</reference>
<dbReference type="PROSITE" id="PS51192">
    <property type="entry name" value="HELICASE_ATP_BIND_1"/>
    <property type="match status" value="1"/>
</dbReference>
<keyword evidence="12" id="KW-1185">Reference proteome</keyword>
<evidence type="ECO:0000256" key="7">
    <source>
        <dbReference type="ARBA" id="ARBA00022840"/>
    </source>
</evidence>
<protein>
    <recommendedName>
        <fullName evidence="2">RNA helicase</fullName>
        <ecNumber evidence="2">3.6.4.13</ecNumber>
    </recommendedName>
</protein>
<evidence type="ECO:0000256" key="8">
    <source>
        <dbReference type="ARBA" id="ARBA00047984"/>
    </source>
</evidence>
<dbReference type="GO" id="GO:0016787">
    <property type="term" value="F:hydrolase activity"/>
    <property type="evidence" value="ECO:0007669"/>
    <property type="project" value="UniProtKB-KW"/>
</dbReference>
<dbReference type="FunFam" id="3.40.50.300:FF:000615">
    <property type="entry name" value="pre-mRNA-splicing factor ATP-dependent RNA helicase DEAH7"/>
    <property type="match status" value="1"/>
</dbReference>
<dbReference type="SMART" id="SM00490">
    <property type="entry name" value="HELICc"/>
    <property type="match status" value="1"/>
</dbReference>
<feature type="domain" description="Helicase ATP-binding" evidence="9">
    <location>
        <begin position="88"/>
        <end position="248"/>
    </location>
</feature>
<dbReference type="SUPFAM" id="SSF52540">
    <property type="entry name" value="P-loop containing nucleoside triphosphate hydrolases"/>
    <property type="match status" value="1"/>
</dbReference>
<dbReference type="GO" id="GO:0003723">
    <property type="term" value="F:RNA binding"/>
    <property type="evidence" value="ECO:0007669"/>
    <property type="project" value="TreeGrafter"/>
</dbReference>
<dbReference type="Pfam" id="PF07717">
    <property type="entry name" value="OB_NTP_bind"/>
    <property type="match status" value="1"/>
</dbReference>
<dbReference type="Gene3D" id="3.40.50.300">
    <property type="entry name" value="P-loop containing nucleotide triphosphate hydrolases"/>
    <property type="match status" value="2"/>
</dbReference>
<dbReference type="InterPro" id="IPR048333">
    <property type="entry name" value="HA2_WH"/>
</dbReference>
<dbReference type="GO" id="GO:1990904">
    <property type="term" value="C:ribonucleoprotein complex"/>
    <property type="evidence" value="ECO:0007669"/>
    <property type="project" value="UniProtKB-ARBA"/>
</dbReference>
<keyword evidence="6" id="KW-0347">Helicase</keyword>
<keyword evidence="4" id="KW-0547">Nucleotide-binding</keyword>
<dbReference type="Pfam" id="PF00271">
    <property type="entry name" value="Helicase_C"/>
    <property type="match status" value="1"/>
</dbReference>
<accession>A0AAV5QYJ7</accession>
<dbReference type="InterPro" id="IPR002464">
    <property type="entry name" value="DNA/RNA_helicase_DEAH_CS"/>
</dbReference>
<sequence>MGEIRQQPDDWTETQLKRARVKKVDVDEEKDDEMYTFDGGDHIEFGGDEKLVEMTEISELIDIAEQKEFDLIDTKQKLPIYQERTRVMEMIKENQVIILVGETGSGKTTQLPQYIVEDGYGRVCCTQPRRVAAMSVAARVADEMGTKVGDKVGYSVRFDERSSKRTVLKYSTDGMLVREMMGDLNLSKYGVIMVDEAHERTIHTDILLGLLKELISKRKDLKIVISSATLDAEKFSLFFNNASIVTVKGRRFPVDIYYTIHPEASYLKAAIASVLQIHGSGAKGDILVFLTGQEEIELFCEALSEIDTLDVLPLYASLQPDQQKLVFEKTNNRKVVASTNIAETSLTIDGIVFVIDSGMVKQKKYDPSNDSDSLVVASCSKASADQRAGRAGRVQPGKCFRLYTKESYNEMAVSPTPEILRSELTSIVLSLLSMNITNIMAFPFMDRPSAKGLARSLSLLYALGALNSKGQLTTIGIKLSALPLTPMIGRTILAASENGVVDDVIAIVSLFDESPFINPKKDTTNKTAAKAAQRQFANTYKAGGDPLALLALWEGYHTSGYSNQWCHDHWVDARSMRRARDVRKQLQRICRTMGLYYGTINGDVVRNGEKSSHMNINDKTISIMKSLCRGLFPHKGVLSDITTCTYSTAAGPATLHPSSVLQGTDAENTPLKPPRTVVFQHVIRTSRNFIYNVMPVMESWIDIREFK</sequence>
<evidence type="ECO:0000256" key="2">
    <source>
        <dbReference type="ARBA" id="ARBA00012552"/>
    </source>
</evidence>
<dbReference type="InterPro" id="IPR011709">
    <property type="entry name" value="DEAD-box_helicase_OB_fold"/>
</dbReference>
<comment type="catalytic activity">
    <reaction evidence="8">
        <text>ATP + H2O = ADP + phosphate + H(+)</text>
        <dbReference type="Rhea" id="RHEA:13065"/>
        <dbReference type="ChEBI" id="CHEBI:15377"/>
        <dbReference type="ChEBI" id="CHEBI:15378"/>
        <dbReference type="ChEBI" id="CHEBI:30616"/>
        <dbReference type="ChEBI" id="CHEBI:43474"/>
        <dbReference type="ChEBI" id="CHEBI:456216"/>
        <dbReference type="EC" id="3.6.4.13"/>
    </reaction>
</comment>
<organism evidence="11 12">
    <name type="scientific">Pichia kluyveri</name>
    <name type="common">Yeast</name>
    <dbReference type="NCBI Taxonomy" id="36015"/>
    <lineage>
        <taxon>Eukaryota</taxon>
        <taxon>Fungi</taxon>
        <taxon>Dikarya</taxon>
        <taxon>Ascomycota</taxon>
        <taxon>Saccharomycotina</taxon>
        <taxon>Pichiomycetes</taxon>
        <taxon>Pichiales</taxon>
        <taxon>Pichiaceae</taxon>
        <taxon>Pichia</taxon>
    </lineage>
</organism>
<comment type="caution">
    <text evidence="11">The sequence shown here is derived from an EMBL/GenBank/DDBJ whole genome shotgun (WGS) entry which is preliminary data.</text>
</comment>
<dbReference type="PANTHER" id="PTHR18934:SF99">
    <property type="entry name" value="ATP-DEPENDENT RNA HELICASE DHX37-RELATED"/>
    <property type="match status" value="1"/>
</dbReference>
<gene>
    <name evidence="11" type="ORF">DAPK24_006060</name>
</gene>
<dbReference type="InterPro" id="IPR011545">
    <property type="entry name" value="DEAD/DEAH_box_helicase_dom"/>
</dbReference>
<dbReference type="InterPro" id="IPR007502">
    <property type="entry name" value="Helicase-assoc_dom"/>
</dbReference>
<dbReference type="PANTHER" id="PTHR18934">
    <property type="entry name" value="ATP-DEPENDENT RNA HELICASE"/>
    <property type="match status" value="1"/>
</dbReference>
<dbReference type="FunFam" id="3.40.50.300:FF:000145">
    <property type="entry name" value="probable ATP-dependent RNA helicase DHX40"/>
    <property type="match status" value="1"/>
</dbReference>
<keyword evidence="7" id="KW-0067">ATP-binding</keyword>
<dbReference type="PROSITE" id="PS51194">
    <property type="entry name" value="HELICASE_CTER"/>
    <property type="match status" value="1"/>
</dbReference>
<dbReference type="EMBL" id="BTGB01000001">
    <property type="protein sequence ID" value="GMM44031.1"/>
    <property type="molecule type" value="Genomic_DNA"/>
</dbReference>
<evidence type="ECO:0000259" key="10">
    <source>
        <dbReference type="PROSITE" id="PS51194"/>
    </source>
</evidence>
<dbReference type="InterPro" id="IPR014001">
    <property type="entry name" value="Helicase_ATP-bd"/>
</dbReference>
<dbReference type="InterPro" id="IPR027417">
    <property type="entry name" value="P-loop_NTPase"/>
</dbReference>
<dbReference type="InterPro" id="IPR001650">
    <property type="entry name" value="Helicase_C-like"/>
</dbReference>
<evidence type="ECO:0000313" key="11">
    <source>
        <dbReference type="EMBL" id="GMM44031.1"/>
    </source>
</evidence>
<evidence type="ECO:0000256" key="4">
    <source>
        <dbReference type="ARBA" id="ARBA00022741"/>
    </source>
</evidence>
<dbReference type="GO" id="GO:0005524">
    <property type="term" value="F:ATP binding"/>
    <property type="evidence" value="ECO:0007669"/>
    <property type="project" value="UniProtKB-KW"/>
</dbReference>
<evidence type="ECO:0000256" key="3">
    <source>
        <dbReference type="ARBA" id="ARBA00022664"/>
    </source>
</evidence>
<dbReference type="Pfam" id="PF00270">
    <property type="entry name" value="DEAD"/>
    <property type="match status" value="1"/>
</dbReference>
<evidence type="ECO:0000313" key="12">
    <source>
        <dbReference type="Proteomes" id="UP001378960"/>
    </source>
</evidence>
<dbReference type="SMART" id="SM00847">
    <property type="entry name" value="HA2"/>
    <property type="match status" value="1"/>
</dbReference>
<evidence type="ECO:0000256" key="1">
    <source>
        <dbReference type="ARBA" id="ARBA00008792"/>
    </source>
</evidence>
<dbReference type="Pfam" id="PF04408">
    <property type="entry name" value="WHD_HA2"/>
    <property type="match status" value="1"/>
</dbReference>
<dbReference type="CDD" id="cd18791">
    <property type="entry name" value="SF2_C_RHA"/>
    <property type="match status" value="1"/>
</dbReference>
<dbReference type="Gene3D" id="1.20.120.1080">
    <property type="match status" value="1"/>
</dbReference>